<feature type="non-terminal residue" evidence="2">
    <location>
        <position position="1"/>
    </location>
</feature>
<reference evidence="2" key="1">
    <citation type="submission" date="2021-02" db="EMBL/GenBank/DDBJ databases">
        <authorList>
            <person name="Dougan E. K."/>
            <person name="Rhodes N."/>
            <person name="Thang M."/>
            <person name="Chan C."/>
        </authorList>
    </citation>
    <scope>NUCLEOTIDE SEQUENCE</scope>
</reference>
<comment type="caution">
    <text evidence="2">The sequence shown here is derived from an EMBL/GenBank/DDBJ whole genome shotgun (WGS) entry which is preliminary data.</text>
</comment>
<dbReference type="Pfam" id="PF07859">
    <property type="entry name" value="Abhydrolase_3"/>
    <property type="match status" value="1"/>
</dbReference>
<dbReference type="GO" id="GO:0016787">
    <property type="term" value="F:hydrolase activity"/>
    <property type="evidence" value="ECO:0007669"/>
    <property type="project" value="InterPro"/>
</dbReference>
<sequence length="68" mass="7816">DPEISPVRHKAWPSNFPPVHLEYGGSEVFRDQIERLIKALAENEVELSIHLEEGQIHVYPILDFLAPQ</sequence>
<dbReference type="EMBL" id="CAJNIZ010004003">
    <property type="protein sequence ID" value="CAE7228042.1"/>
    <property type="molecule type" value="Genomic_DNA"/>
</dbReference>
<dbReference type="InterPro" id="IPR029058">
    <property type="entry name" value="AB_hydrolase_fold"/>
</dbReference>
<proteinExistence type="predicted"/>
<dbReference type="Gene3D" id="3.40.50.1820">
    <property type="entry name" value="alpha/beta hydrolase"/>
    <property type="match status" value="1"/>
</dbReference>
<evidence type="ECO:0000313" key="3">
    <source>
        <dbReference type="Proteomes" id="UP000649617"/>
    </source>
</evidence>
<gene>
    <name evidence="2" type="primary">est</name>
    <name evidence="2" type="ORF">SPIL2461_LOCUS3327</name>
</gene>
<dbReference type="Proteomes" id="UP000649617">
    <property type="component" value="Unassembled WGS sequence"/>
</dbReference>
<evidence type="ECO:0000259" key="1">
    <source>
        <dbReference type="Pfam" id="PF07859"/>
    </source>
</evidence>
<protein>
    <submittedName>
        <fullName evidence="2">Est protein</fullName>
    </submittedName>
</protein>
<feature type="domain" description="Alpha/beta hydrolase fold-3" evidence="1">
    <location>
        <begin position="1"/>
        <end position="59"/>
    </location>
</feature>
<organism evidence="2 3">
    <name type="scientific">Symbiodinium pilosum</name>
    <name type="common">Dinoflagellate</name>
    <dbReference type="NCBI Taxonomy" id="2952"/>
    <lineage>
        <taxon>Eukaryota</taxon>
        <taxon>Sar</taxon>
        <taxon>Alveolata</taxon>
        <taxon>Dinophyceae</taxon>
        <taxon>Suessiales</taxon>
        <taxon>Symbiodiniaceae</taxon>
        <taxon>Symbiodinium</taxon>
    </lineage>
</organism>
<feature type="non-terminal residue" evidence="2">
    <location>
        <position position="68"/>
    </location>
</feature>
<dbReference type="InterPro" id="IPR013094">
    <property type="entry name" value="AB_hydrolase_3"/>
</dbReference>
<dbReference type="OrthoDB" id="409103at2759"/>
<accession>A0A812KCV1</accession>
<dbReference type="AlphaFoldDB" id="A0A812KCV1"/>
<dbReference type="SUPFAM" id="SSF53474">
    <property type="entry name" value="alpha/beta-Hydrolases"/>
    <property type="match status" value="1"/>
</dbReference>
<keyword evidence="3" id="KW-1185">Reference proteome</keyword>
<name>A0A812KCV1_SYMPI</name>
<evidence type="ECO:0000313" key="2">
    <source>
        <dbReference type="EMBL" id="CAE7228042.1"/>
    </source>
</evidence>